<feature type="compositionally biased region" description="Polar residues" evidence="1">
    <location>
        <begin position="98"/>
        <end position="108"/>
    </location>
</feature>
<protein>
    <submittedName>
        <fullName evidence="2">Uncharacterized protein</fullName>
    </submittedName>
</protein>
<evidence type="ECO:0000256" key="1">
    <source>
        <dbReference type="SAM" id="MobiDB-lite"/>
    </source>
</evidence>
<keyword evidence="3" id="KW-1185">Reference proteome</keyword>
<gene>
    <name evidence="2" type="ORF">MAR_007167</name>
</gene>
<feature type="compositionally biased region" description="Basic residues" evidence="1">
    <location>
        <begin position="228"/>
        <end position="237"/>
    </location>
</feature>
<organism evidence="2 3">
    <name type="scientific">Mya arenaria</name>
    <name type="common">Soft-shell clam</name>
    <dbReference type="NCBI Taxonomy" id="6604"/>
    <lineage>
        <taxon>Eukaryota</taxon>
        <taxon>Metazoa</taxon>
        <taxon>Spiralia</taxon>
        <taxon>Lophotrochozoa</taxon>
        <taxon>Mollusca</taxon>
        <taxon>Bivalvia</taxon>
        <taxon>Autobranchia</taxon>
        <taxon>Heteroconchia</taxon>
        <taxon>Euheterodonta</taxon>
        <taxon>Imparidentia</taxon>
        <taxon>Neoheterodontei</taxon>
        <taxon>Myida</taxon>
        <taxon>Myoidea</taxon>
        <taxon>Myidae</taxon>
        <taxon>Mya</taxon>
    </lineage>
</organism>
<sequence>MGIALTILVYPKISSTFNTDNSAIVTTKDDASERLLENVEKKLVTIDNLKKDKQTVPNDNVGLTLRENDTGFKDESLVVVAKTLNKTTDSSKQRHDNSINSVEQTSKATFEERQTDKPDTNENDIVKNKETYDKNVRERPEDLMIGEEDETITVDEHEPNENKQDVKEVIKELPMNLKINDDGNVVGERVQLFPAHIEDDIDDARVTKDAPVKNTKNKPVHSAANKSIHTKKTKKAKTGMNKVTTNDNKLTANKQNVPEEVKNFKATYQKEIAPKKIFADGRRIPAMELLPQKPNNSSVKVWLYEEFLSEEECDGLMRVHNKHITEQTADDPLLCFDSISTLRKHLKHHGIRTPVSPRDFTEGTTCVNASFSSQLKDWFKGNWSYSTAFYPGYKSHTDCTEGLTDQRDRIATILVYLDTNWVSGLGRGKAGLSSGITWIPMESVSPCPYIKPTRYYYKSFYSLGKRPPEPPLPARQPGQSRVSCDEYEHGSCRWYDEWNFEHLIEYERQKYTLV</sequence>
<feature type="compositionally biased region" description="Basic and acidic residues" evidence="1">
    <location>
        <begin position="109"/>
        <end position="130"/>
    </location>
</feature>
<feature type="region of interest" description="Disordered" evidence="1">
    <location>
        <begin position="87"/>
        <end position="130"/>
    </location>
</feature>
<accession>A0ABY7DAK6</accession>
<feature type="region of interest" description="Disordered" evidence="1">
    <location>
        <begin position="213"/>
        <end position="238"/>
    </location>
</feature>
<proteinExistence type="predicted"/>
<evidence type="ECO:0000313" key="2">
    <source>
        <dbReference type="EMBL" id="WAQ94696.1"/>
    </source>
</evidence>
<reference evidence="2" key="1">
    <citation type="submission" date="2022-11" db="EMBL/GenBank/DDBJ databases">
        <title>Centuries of genome instability and evolution in soft-shell clam transmissible cancer (bioRxiv).</title>
        <authorList>
            <person name="Hart S.F.M."/>
            <person name="Yonemitsu M.A."/>
            <person name="Giersch R.M."/>
            <person name="Beal B.F."/>
            <person name="Arriagada G."/>
            <person name="Davis B.W."/>
            <person name="Ostrander E.A."/>
            <person name="Goff S.P."/>
            <person name="Metzger M.J."/>
        </authorList>
    </citation>
    <scope>NUCLEOTIDE SEQUENCE</scope>
    <source>
        <strain evidence="2">MELC-2E11</strain>
        <tissue evidence="2">Siphon/mantle</tissue>
    </source>
</reference>
<evidence type="ECO:0000313" key="3">
    <source>
        <dbReference type="Proteomes" id="UP001164746"/>
    </source>
</evidence>
<dbReference type="EMBL" id="CP111012">
    <property type="protein sequence ID" value="WAQ94696.1"/>
    <property type="molecule type" value="Genomic_DNA"/>
</dbReference>
<dbReference type="Proteomes" id="UP001164746">
    <property type="component" value="Chromosome 1"/>
</dbReference>
<name>A0ABY7DAK6_MYAAR</name>